<evidence type="ECO:0000313" key="3">
    <source>
        <dbReference type="Proteomes" id="UP000297866"/>
    </source>
</evidence>
<accession>A0A4R8UEW0</accession>
<evidence type="ECO:0000256" key="1">
    <source>
        <dbReference type="SAM" id="Phobius"/>
    </source>
</evidence>
<keyword evidence="1" id="KW-0472">Membrane</keyword>
<proteinExistence type="predicted"/>
<organism evidence="2 3">
    <name type="scientific">Cryobacterium tagatosivorans</name>
    <dbReference type="NCBI Taxonomy" id="1259199"/>
    <lineage>
        <taxon>Bacteria</taxon>
        <taxon>Bacillati</taxon>
        <taxon>Actinomycetota</taxon>
        <taxon>Actinomycetes</taxon>
        <taxon>Micrococcales</taxon>
        <taxon>Microbacteriaceae</taxon>
        <taxon>Cryobacterium</taxon>
    </lineage>
</organism>
<keyword evidence="3" id="KW-1185">Reference proteome</keyword>
<reference evidence="2 3" key="1">
    <citation type="submission" date="2019-03" db="EMBL/GenBank/DDBJ databases">
        <title>Genomics of glacier-inhabiting Cryobacterium strains.</title>
        <authorList>
            <person name="Liu Q."/>
            <person name="Xin Y.-H."/>
        </authorList>
    </citation>
    <scope>NUCLEOTIDE SEQUENCE [LARGE SCALE GENOMIC DNA]</scope>
    <source>
        <strain evidence="2 3">Sr47</strain>
    </source>
</reference>
<name>A0A4R8UEW0_9MICO</name>
<feature type="transmembrane region" description="Helical" evidence="1">
    <location>
        <begin position="180"/>
        <end position="200"/>
    </location>
</feature>
<dbReference type="AlphaFoldDB" id="A0A4R8UEW0"/>
<dbReference type="Proteomes" id="UP000297866">
    <property type="component" value="Unassembled WGS sequence"/>
</dbReference>
<evidence type="ECO:0000313" key="2">
    <source>
        <dbReference type="EMBL" id="TFB52312.1"/>
    </source>
</evidence>
<feature type="transmembrane region" description="Helical" evidence="1">
    <location>
        <begin position="146"/>
        <end position="168"/>
    </location>
</feature>
<dbReference type="EMBL" id="SOEZ01000036">
    <property type="protein sequence ID" value="TFB52312.1"/>
    <property type="molecule type" value="Genomic_DNA"/>
</dbReference>
<sequence>MSAFSLARRTDDPVRYLSAARRDAYEAEVRDYKAAVVRHQVQNDLRTRGVLRKDATETDLGEQPVAPAAPKPTLEELFVKYLSALSDWIPAEAAVLYAAAVAFAQPAVSSGANPVISARLWVVAAALAVLLQAFTCYRARNTTRILLTRALLSGVAFAIWSATVPLSAWNKFAWFDLSDAVVLLALIAAAIVFTFIAELATRSDTAADQAPAPVPEPQPAP</sequence>
<keyword evidence="1" id="KW-0812">Transmembrane</keyword>
<dbReference type="RefSeq" id="WP_134489341.1">
    <property type="nucleotide sequence ID" value="NZ_SOEZ01000036.1"/>
</dbReference>
<protein>
    <submittedName>
        <fullName evidence="2">Uncharacterized protein</fullName>
    </submittedName>
</protein>
<comment type="caution">
    <text evidence="2">The sequence shown here is derived from an EMBL/GenBank/DDBJ whole genome shotgun (WGS) entry which is preliminary data.</text>
</comment>
<gene>
    <name evidence="2" type="ORF">E3O23_06595</name>
</gene>
<keyword evidence="1" id="KW-1133">Transmembrane helix</keyword>